<evidence type="ECO:0000313" key="1">
    <source>
        <dbReference type="EMBL" id="KAH0574247.1"/>
    </source>
</evidence>
<evidence type="ECO:0000313" key="3">
    <source>
        <dbReference type="EMBL" id="KAH0574249.1"/>
    </source>
</evidence>
<name>A0A9P8RYN9_9EUKA</name>
<gene>
    <name evidence="1" type="ORF">SS50377_24198</name>
    <name evidence="2" type="ORF">SS50377_24199</name>
    <name evidence="3" type="ORF">SS50377_24200</name>
    <name evidence="4" type="ORF">SS50377_24201</name>
    <name evidence="5" type="ORF">SS50377_24202</name>
    <name evidence="6" type="ORF">SS50377_24203</name>
</gene>
<dbReference type="KEGG" id="ssao:94298221"/>
<evidence type="ECO:0000313" key="4">
    <source>
        <dbReference type="EMBL" id="KAH0574250.1"/>
    </source>
</evidence>
<dbReference type="Proteomes" id="UP000018208">
    <property type="component" value="Unassembled WGS sequence"/>
</dbReference>
<keyword evidence="7" id="KW-1185">Reference proteome</keyword>
<accession>A0A9P8RYN9</accession>
<evidence type="ECO:0000313" key="5">
    <source>
        <dbReference type="EMBL" id="KAH0574251.1"/>
    </source>
</evidence>
<sequence length="123" mass="14485">MFRPKNFEKDKTYYRAFQSVMAEYAYNIISPAHAVVMYQNMLKARLVDRSHCFMVKVAKAYNRASQHQISNYGAAQYFYKTFHRHSNNYRGEGTQVHPVAEVLDLCQEVSSFGYQNLFDDFLM</sequence>
<evidence type="ECO:0000313" key="7">
    <source>
        <dbReference type="Proteomes" id="UP000018208"/>
    </source>
</evidence>
<reference evidence="3" key="2">
    <citation type="submission" date="2020-12" db="EMBL/GenBank/DDBJ databases">
        <title>New Spironucleus salmonicida genome in near-complete chromosomes.</title>
        <authorList>
            <person name="Xu F."/>
            <person name="Kurt Z."/>
            <person name="Jimenez-Gonzalez A."/>
            <person name="Astvaldsson A."/>
            <person name="Andersson J.O."/>
            <person name="Svard S.G."/>
        </authorList>
    </citation>
    <scope>NUCLEOTIDE SEQUENCE</scope>
    <source>
        <strain evidence="3">ATCC 50377</strain>
    </source>
</reference>
<dbReference type="EMBL" id="AUWU02000004">
    <property type="protein sequence ID" value="KAH0574252.1"/>
    <property type="molecule type" value="Genomic_DNA"/>
</dbReference>
<dbReference type="EMBL" id="AUWU02000004">
    <property type="protein sequence ID" value="KAH0574247.1"/>
    <property type="molecule type" value="Genomic_DNA"/>
</dbReference>
<proteinExistence type="predicted"/>
<dbReference type="RefSeq" id="XP_067765020.1">
    <property type="nucleotide sequence ID" value="XM_067908046.1"/>
</dbReference>
<evidence type="ECO:0000313" key="6">
    <source>
        <dbReference type="EMBL" id="KAH0574252.1"/>
    </source>
</evidence>
<dbReference type="GeneID" id="94298221"/>
<comment type="caution">
    <text evidence="3">The sequence shown here is derived from an EMBL/GenBank/DDBJ whole genome shotgun (WGS) entry which is preliminary data.</text>
</comment>
<protein>
    <submittedName>
        <fullName evidence="3">Uncharacterized protein</fullName>
    </submittedName>
</protein>
<organism evidence="3 7">
    <name type="scientific">Spironucleus salmonicida</name>
    <dbReference type="NCBI Taxonomy" id="348837"/>
    <lineage>
        <taxon>Eukaryota</taxon>
        <taxon>Metamonada</taxon>
        <taxon>Diplomonadida</taxon>
        <taxon>Hexamitidae</taxon>
        <taxon>Hexamitinae</taxon>
        <taxon>Spironucleus</taxon>
    </lineage>
</organism>
<evidence type="ECO:0000313" key="2">
    <source>
        <dbReference type="EMBL" id="KAH0574248.1"/>
    </source>
</evidence>
<dbReference type="EMBL" id="AUWU02000004">
    <property type="protein sequence ID" value="KAH0574249.1"/>
    <property type="molecule type" value="Genomic_DNA"/>
</dbReference>
<dbReference type="EMBL" id="AUWU02000004">
    <property type="protein sequence ID" value="KAH0574251.1"/>
    <property type="molecule type" value="Genomic_DNA"/>
</dbReference>
<dbReference type="AlphaFoldDB" id="A0A9P8RYN9"/>
<dbReference type="EMBL" id="AUWU02000004">
    <property type="protein sequence ID" value="KAH0574248.1"/>
    <property type="molecule type" value="Genomic_DNA"/>
</dbReference>
<dbReference type="EMBL" id="AUWU02000004">
    <property type="protein sequence ID" value="KAH0574250.1"/>
    <property type="molecule type" value="Genomic_DNA"/>
</dbReference>
<reference evidence="3" key="1">
    <citation type="journal article" date="2014" name="PLoS Genet.">
        <title>The Genome of Spironucleus salmonicida Highlights a Fish Pathogen Adapted to Fluctuating Environments.</title>
        <authorList>
            <person name="Xu F."/>
            <person name="Jerlstrom-Hultqvist J."/>
            <person name="Einarsson E."/>
            <person name="Astvaldsson A."/>
            <person name="Svard S.G."/>
            <person name="Andersson J.O."/>
        </authorList>
    </citation>
    <scope>NUCLEOTIDE SEQUENCE</scope>
    <source>
        <strain evidence="3">ATCC 50377</strain>
    </source>
</reference>